<keyword evidence="1" id="KW-0812">Transmembrane</keyword>
<evidence type="ECO:0000313" key="2">
    <source>
        <dbReference type="EnsemblMetazoa" id="XP_030833342"/>
    </source>
</evidence>
<reference evidence="2" key="2">
    <citation type="submission" date="2021-01" db="UniProtKB">
        <authorList>
            <consortium name="EnsemblMetazoa"/>
        </authorList>
    </citation>
    <scope>IDENTIFICATION</scope>
</reference>
<dbReference type="InParanoid" id="A0A7M7NBS4"/>
<dbReference type="OrthoDB" id="25620at2759"/>
<dbReference type="GeneID" id="105445786"/>
<evidence type="ECO:0000256" key="1">
    <source>
        <dbReference type="SAM" id="Phobius"/>
    </source>
</evidence>
<evidence type="ECO:0008006" key="4">
    <source>
        <dbReference type="Google" id="ProtNLM"/>
    </source>
</evidence>
<name>A0A7M7NBS4_STRPU</name>
<dbReference type="SUPFAM" id="SSF52540">
    <property type="entry name" value="P-loop containing nucleoside triphosphate hydrolases"/>
    <property type="match status" value="1"/>
</dbReference>
<accession>A0A7M7NBS4</accession>
<dbReference type="KEGG" id="spu:105445786"/>
<dbReference type="EnsemblMetazoa" id="XM_030977482">
    <property type="protein sequence ID" value="XP_030833342"/>
    <property type="gene ID" value="LOC105445786"/>
</dbReference>
<reference evidence="3" key="1">
    <citation type="submission" date="2015-02" db="EMBL/GenBank/DDBJ databases">
        <title>Genome sequencing for Strongylocentrotus purpuratus.</title>
        <authorList>
            <person name="Murali S."/>
            <person name="Liu Y."/>
            <person name="Vee V."/>
            <person name="English A."/>
            <person name="Wang M."/>
            <person name="Skinner E."/>
            <person name="Han Y."/>
            <person name="Muzny D.M."/>
            <person name="Worley K.C."/>
            <person name="Gibbs R.A."/>
        </authorList>
    </citation>
    <scope>NUCLEOTIDE SEQUENCE</scope>
</reference>
<dbReference type="InterPro" id="IPR027417">
    <property type="entry name" value="P-loop_NTPase"/>
</dbReference>
<keyword evidence="1" id="KW-0472">Membrane</keyword>
<proteinExistence type="predicted"/>
<feature type="transmembrane region" description="Helical" evidence="1">
    <location>
        <begin position="29"/>
        <end position="49"/>
    </location>
</feature>
<dbReference type="RefSeq" id="XP_030833342.1">
    <property type="nucleotide sequence ID" value="XM_030977482.1"/>
</dbReference>
<dbReference type="OMA" id="DSKTHIA"/>
<dbReference type="Proteomes" id="UP000007110">
    <property type="component" value="Unassembled WGS sequence"/>
</dbReference>
<protein>
    <recommendedName>
        <fullName evidence="4">G domain-containing protein</fullName>
    </recommendedName>
</protein>
<dbReference type="AlphaFoldDB" id="A0A7M7NBS4"/>
<organism evidence="2 3">
    <name type="scientific">Strongylocentrotus purpuratus</name>
    <name type="common">Purple sea urchin</name>
    <dbReference type="NCBI Taxonomy" id="7668"/>
    <lineage>
        <taxon>Eukaryota</taxon>
        <taxon>Metazoa</taxon>
        <taxon>Echinodermata</taxon>
        <taxon>Eleutherozoa</taxon>
        <taxon>Echinozoa</taxon>
        <taxon>Echinoidea</taxon>
        <taxon>Euechinoidea</taxon>
        <taxon>Echinacea</taxon>
        <taxon>Camarodonta</taxon>
        <taxon>Echinidea</taxon>
        <taxon>Strongylocentrotidae</taxon>
        <taxon>Strongylocentrotus</taxon>
    </lineage>
</organism>
<sequence>MEEIIVKRLLIGAIVLSLLGAIVTQNETVFRGTILLVVLLSPFGVAWYINHTAEIRRLREKIRDYRPGQWTAKDAGEGFQRPSKVRLGVFGVQDSGKSSFLNSLHFAFKGGWEQVYVEKGEASDGGETIFRDPARLTEYVTTFDTRGLVDLSMYRVPGVIAEITGKRGINTRSWTKGEKVDCPIFILRYSSATGTRHCTDFLGSLVPEVRKQLGGYPIMVVTFANGISNRDEILGDINRAGMEKRSVFFIENYTDVNHEMDSKTHIALLKILEACIKRADDNITFRWRTENETPLESICEIM</sequence>
<keyword evidence="3" id="KW-1185">Reference proteome</keyword>
<feature type="transmembrane region" description="Helical" evidence="1">
    <location>
        <begin position="5"/>
        <end position="23"/>
    </location>
</feature>
<keyword evidence="1" id="KW-1133">Transmembrane helix</keyword>
<evidence type="ECO:0000313" key="3">
    <source>
        <dbReference type="Proteomes" id="UP000007110"/>
    </source>
</evidence>